<evidence type="ECO:0000313" key="8">
    <source>
        <dbReference type="Proteomes" id="UP001597262"/>
    </source>
</evidence>
<dbReference type="PANTHER" id="PTHR42732:SF2">
    <property type="entry name" value="BETA-MANNOSIDASE"/>
    <property type="match status" value="1"/>
</dbReference>
<feature type="domain" description="Glycoside hydrolase family 2 immunoglobulin-like beta-sandwich" evidence="4">
    <location>
        <begin position="160"/>
        <end position="263"/>
    </location>
</feature>
<dbReference type="PRINTS" id="PR00132">
    <property type="entry name" value="GLHYDRLASE2"/>
</dbReference>
<keyword evidence="8" id="KW-1185">Reference proteome</keyword>
<evidence type="ECO:0000256" key="1">
    <source>
        <dbReference type="ARBA" id="ARBA00007401"/>
    </source>
</evidence>
<dbReference type="InterPro" id="IPR008979">
    <property type="entry name" value="Galactose-bd-like_sf"/>
</dbReference>
<feature type="domain" description="Glycosyl hydrolases family 2 sugar binding" evidence="6">
    <location>
        <begin position="6"/>
        <end position="153"/>
    </location>
</feature>
<dbReference type="Gene3D" id="2.60.120.260">
    <property type="entry name" value="Galactose-binding domain-like"/>
    <property type="match status" value="1"/>
</dbReference>
<keyword evidence="2 7" id="KW-0378">Hydrolase</keyword>
<dbReference type="InterPro" id="IPR051913">
    <property type="entry name" value="GH2_Domain-Containing"/>
</dbReference>
<dbReference type="Gene3D" id="2.60.40.10">
    <property type="entry name" value="Immunoglobulins"/>
    <property type="match status" value="1"/>
</dbReference>
<dbReference type="RefSeq" id="WP_379315992.1">
    <property type="nucleotide sequence ID" value="NZ_JBHTLM010000001.1"/>
</dbReference>
<dbReference type="Pfam" id="PF02837">
    <property type="entry name" value="Glyco_hydro_2_N"/>
    <property type="match status" value="1"/>
</dbReference>
<protein>
    <submittedName>
        <fullName evidence="7">Glycoside hydrolase family 2 protein</fullName>
    </submittedName>
</protein>
<feature type="domain" description="Glycoside hydrolase family 2 catalytic" evidence="5">
    <location>
        <begin position="266"/>
        <end position="492"/>
    </location>
</feature>
<dbReference type="InterPro" id="IPR013783">
    <property type="entry name" value="Ig-like_fold"/>
</dbReference>
<dbReference type="InterPro" id="IPR006102">
    <property type="entry name" value="Ig-like_GH2"/>
</dbReference>
<dbReference type="Gene3D" id="3.20.20.80">
    <property type="entry name" value="Glycosidases"/>
    <property type="match status" value="1"/>
</dbReference>
<dbReference type="InterPro" id="IPR006101">
    <property type="entry name" value="Glyco_hydro_2"/>
</dbReference>
<evidence type="ECO:0000256" key="3">
    <source>
        <dbReference type="ARBA" id="ARBA00023295"/>
    </source>
</evidence>
<evidence type="ECO:0000256" key="2">
    <source>
        <dbReference type="ARBA" id="ARBA00022801"/>
    </source>
</evidence>
<dbReference type="InterPro" id="IPR017853">
    <property type="entry name" value="GH"/>
</dbReference>
<evidence type="ECO:0000259" key="6">
    <source>
        <dbReference type="Pfam" id="PF02837"/>
    </source>
</evidence>
<dbReference type="Proteomes" id="UP001597262">
    <property type="component" value="Unassembled WGS sequence"/>
</dbReference>
<dbReference type="Pfam" id="PF00703">
    <property type="entry name" value="Glyco_hydro_2"/>
    <property type="match status" value="1"/>
</dbReference>
<accession>A0ABW3RRZ1</accession>
<gene>
    <name evidence="7" type="ORF">ACFQ3W_01770</name>
</gene>
<dbReference type="InterPro" id="IPR006103">
    <property type="entry name" value="Glyco_hydro_2_cat"/>
</dbReference>
<keyword evidence="3" id="KW-0326">Glycosidase</keyword>
<evidence type="ECO:0000259" key="5">
    <source>
        <dbReference type="Pfam" id="PF02836"/>
    </source>
</evidence>
<evidence type="ECO:0000259" key="4">
    <source>
        <dbReference type="Pfam" id="PF00703"/>
    </source>
</evidence>
<dbReference type="Pfam" id="PF02836">
    <property type="entry name" value="Glyco_hydro_2_C"/>
    <property type="match status" value="1"/>
</dbReference>
<name>A0ABW3RRZ1_9BACL</name>
<dbReference type="EMBL" id="JBHTLM010000001">
    <property type="protein sequence ID" value="MFD1175037.1"/>
    <property type="molecule type" value="Genomic_DNA"/>
</dbReference>
<dbReference type="SUPFAM" id="SSF49785">
    <property type="entry name" value="Galactose-binding domain-like"/>
    <property type="match status" value="1"/>
</dbReference>
<comment type="similarity">
    <text evidence="1">Belongs to the glycosyl hydrolase 2 family.</text>
</comment>
<dbReference type="PANTHER" id="PTHR42732">
    <property type="entry name" value="BETA-GALACTOSIDASE"/>
    <property type="match status" value="1"/>
</dbReference>
<dbReference type="InterPro" id="IPR006104">
    <property type="entry name" value="Glyco_hydro_2_N"/>
</dbReference>
<reference evidence="8" key="1">
    <citation type="journal article" date="2019" name="Int. J. Syst. Evol. Microbiol.">
        <title>The Global Catalogue of Microorganisms (GCM) 10K type strain sequencing project: providing services to taxonomists for standard genome sequencing and annotation.</title>
        <authorList>
            <consortium name="The Broad Institute Genomics Platform"/>
            <consortium name="The Broad Institute Genome Sequencing Center for Infectious Disease"/>
            <person name="Wu L."/>
            <person name="Ma J."/>
        </authorList>
    </citation>
    <scope>NUCLEOTIDE SEQUENCE [LARGE SCALE GENOMIC DNA]</scope>
    <source>
        <strain evidence="8">CCUG 59189</strain>
    </source>
</reference>
<dbReference type="GO" id="GO:0016787">
    <property type="term" value="F:hydrolase activity"/>
    <property type="evidence" value="ECO:0007669"/>
    <property type="project" value="UniProtKB-KW"/>
</dbReference>
<sequence>MREKHGLNGWWKFQVDPKDQGEREAWYKNGLAEVRQVEVPHIWQREEEYVQYCGTGWYEKQFAPMEIPPGKHVYLCFGAVDFQARVWLNGSFIGEHEGGFTPFEFDVTTYMNKGDMNRLTVRVFDPQDNAEIPIGKQGSWYTRISGIWQDVALELRSECFIRHVHILPNIDEGHVETRLVLSADPREALTIEYAVMDHGNPQHKQPIIHEVISGAERKAQHIIPIQDEILWTPEHPHLYDLIATVRDEGGAVIDEISTYFGMRKIEYKDGELLLNNRPLYIRGALDQGFYPDTIYTAPSEEWIQKEISLAKQMGFNLLRKHIKVEIPSYLYWADRMGMLIWAETPNVVKWSEQSRQRFHNELVGMIDRDFNHPSIVIWSLYNEEWGLEWDLANDTEKQEHVKKLYDEIKQLDPTRLICDNSGWIHVKTDINDYHRYFVLPEQAEEWKSDIDDYMVGNPEKNFVAGHEPQGQPIIVSEFGVWGLPSLQKMFEYYGGMPSWFQNLGDDTHREDFKSPLMALANFEKYQLKRIFGDFEQLSICSQRRMLRAVKQLIEEMRKRPQISGYVVTEFTDIEWETNGWMDYNRNLKAGFDRASNFNGSLIVMADQVKRNLWSGEEQAWDAVIVNNDLRNLDGVLHWKIANTDVRGSIAIHEGEKGFVRLTDAIKFAVPPVPKASFFTLKLTLELDGEVVASNEEELTLTPKVQMPPLLVCAYGMDSRFKSSLETNGLIVVDQLEAPALVITSRLDDTVLDYYRNGGHVLFLAEEGDSLPEKGQFTFRELTEGESWDRTSSFNYVDSSYFDDLPVHPEMGWEMEGLFPEYIVPLSNYNKLGGTVGRVVYMFGNEGIVETSQVISGYFQGWIGQAGASMLIQRSAEGSLTLTTWKLKDHYGKHPIATQVIHSLIAKCTVKEEA</sequence>
<comment type="caution">
    <text evidence="7">The sequence shown here is derived from an EMBL/GenBank/DDBJ whole genome shotgun (WGS) entry which is preliminary data.</text>
</comment>
<dbReference type="SUPFAM" id="SSF51445">
    <property type="entry name" value="(Trans)glycosidases"/>
    <property type="match status" value="1"/>
</dbReference>
<proteinExistence type="inferred from homology"/>
<dbReference type="InterPro" id="IPR036156">
    <property type="entry name" value="Beta-gal/glucu_dom_sf"/>
</dbReference>
<dbReference type="SUPFAM" id="SSF49303">
    <property type="entry name" value="beta-Galactosidase/glucuronidase domain"/>
    <property type="match status" value="1"/>
</dbReference>
<evidence type="ECO:0000313" key="7">
    <source>
        <dbReference type="EMBL" id="MFD1175037.1"/>
    </source>
</evidence>
<organism evidence="7 8">
    <name type="scientific">Paenibacillus puldeungensis</name>
    <dbReference type="NCBI Taxonomy" id="696536"/>
    <lineage>
        <taxon>Bacteria</taxon>
        <taxon>Bacillati</taxon>
        <taxon>Bacillota</taxon>
        <taxon>Bacilli</taxon>
        <taxon>Bacillales</taxon>
        <taxon>Paenibacillaceae</taxon>
        <taxon>Paenibacillus</taxon>
    </lineage>
</organism>